<dbReference type="Pfam" id="PF12399">
    <property type="entry name" value="BCA_ABC_TP_C"/>
    <property type="match status" value="1"/>
</dbReference>
<dbReference type="GO" id="GO:0005524">
    <property type="term" value="F:ATP binding"/>
    <property type="evidence" value="ECO:0007669"/>
    <property type="project" value="UniProtKB-KW"/>
</dbReference>
<dbReference type="Gene3D" id="3.40.50.300">
    <property type="entry name" value="P-loop containing nucleotide triphosphate hydrolases"/>
    <property type="match status" value="1"/>
</dbReference>
<dbReference type="GO" id="GO:1903806">
    <property type="term" value="P:L-isoleucine import across plasma membrane"/>
    <property type="evidence" value="ECO:0007669"/>
    <property type="project" value="TreeGrafter"/>
</dbReference>
<dbReference type="InterPro" id="IPR032823">
    <property type="entry name" value="BCA_ABC_TP_C"/>
</dbReference>
<dbReference type="PANTHER" id="PTHR45772">
    <property type="entry name" value="CONSERVED COMPONENT OF ABC TRANSPORTER FOR NATURAL AMINO ACIDS-RELATED"/>
    <property type="match status" value="1"/>
</dbReference>
<dbReference type="SMART" id="SM00382">
    <property type="entry name" value="AAA"/>
    <property type="match status" value="1"/>
</dbReference>
<keyword evidence="3 5" id="KW-0067">ATP-binding</keyword>
<dbReference type="GO" id="GO:0005304">
    <property type="term" value="F:L-valine transmembrane transporter activity"/>
    <property type="evidence" value="ECO:0007669"/>
    <property type="project" value="TreeGrafter"/>
</dbReference>
<keyword evidence="6" id="KW-1185">Reference proteome</keyword>
<dbReference type="InterPro" id="IPR027417">
    <property type="entry name" value="P-loop_NTPase"/>
</dbReference>
<reference evidence="5 6" key="1">
    <citation type="submission" date="2020-01" db="EMBL/GenBank/DDBJ databases">
        <title>Jiella pacifica sp. nov.</title>
        <authorList>
            <person name="Xue Z."/>
            <person name="Zhu S."/>
            <person name="Chen J."/>
            <person name="Yang J."/>
        </authorList>
    </citation>
    <scope>NUCLEOTIDE SEQUENCE [LARGE SCALE GENOMIC DNA]</scope>
    <source>
        <strain evidence="5 6">40Bstr34</strain>
    </source>
</reference>
<dbReference type="RefSeq" id="WP_163463590.1">
    <property type="nucleotide sequence ID" value="NZ_JAAAMG010000009.1"/>
</dbReference>
<keyword evidence="1" id="KW-0813">Transport</keyword>
<dbReference type="AlphaFoldDB" id="A0A6N9T207"/>
<evidence type="ECO:0000259" key="4">
    <source>
        <dbReference type="PROSITE" id="PS50893"/>
    </source>
</evidence>
<accession>A0A6N9T207</accession>
<dbReference type="GO" id="GO:0016887">
    <property type="term" value="F:ATP hydrolysis activity"/>
    <property type="evidence" value="ECO:0007669"/>
    <property type="project" value="InterPro"/>
</dbReference>
<dbReference type="EMBL" id="JAAAMG010000009">
    <property type="protein sequence ID" value="NDW05340.1"/>
    <property type="molecule type" value="Genomic_DNA"/>
</dbReference>
<keyword evidence="2" id="KW-0547">Nucleotide-binding</keyword>
<evidence type="ECO:0000256" key="2">
    <source>
        <dbReference type="ARBA" id="ARBA00022741"/>
    </source>
</evidence>
<dbReference type="InterPro" id="IPR003593">
    <property type="entry name" value="AAA+_ATPase"/>
</dbReference>
<dbReference type="GO" id="GO:1903805">
    <property type="term" value="P:L-valine import across plasma membrane"/>
    <property type="evidence" value="ECO:0007669"/>
    <property type="project" value="TreeGrafter"/>
</dbReference>
<sequence length="262" mass="28278">MSAAPLLQVEHLSKSYGGVHAVQDVSFSLVPGEMLAMIGPNGAGKSTCFNMVGGQIPAGSGRVRIDGRDVSGLSPRQIWRLGVGRTFQVAQVFKSMTVRENVQAVFASRESGWGFLARAGSAHRTEAEAVLHLIGMADFADRPCADMAYGDVKRLELAMALANDPKLLLMDEPAAGMAPLERVELMGLTARIAKERQIGVLFTEHDMDVVFAHADRMMVLNRGRLIAEGRPEDVRQDTQVRAVYLGEGLVYDQAAAARRASA</sequence>
<dbReference type="GO" id="GO:0015192">
    <property type="term" value="F:L-phenylalanine transmembrane transporter activity"/>
    <property type="evidence" value="ECO:0007669"/>
    <property type="project" value="TreeGrafter"/>
</dbReference>
<dbReference type="Proteomes" id="UP000469011">
    <property type="component" value="Unassembled WGS sequence"/>
</dbReference>
<dbReference type="GO" id="GO:0015188">
    <property type="term" value="F:L-isoleucine transmembrane transporter activity"/>
    <property type="evidence" value="ECO:0007669"/>
    <property type="project" value="TreeGrafter"/>
</dbReference>
<organism evidence="5 6">
    <name type="scientific">Jiella pacifica</name>
    <dbReference type="NCBI Taxonomy" id="2696469"/>
    <lineage>
        <taxon>Bacteria</taxon>
        <taxon>Pseudomonadati</taxon>
        <taxon>Pseudomonadota</taxon>
        <taxon>Alphaproteobacteria</taxon>
        <taxon>Hyphomicrobiales</taxon>
        <taxon>Aurantimonadaceae</taxon>
        <taxon>Jiella</taxon>
    </lineage>
</organism>
<evidence type="ECO:0000313" key="6">
    <source>
        <dbReference type="Proteomes" id="UP000469011"/>
    </source>
</evidence>
<dbReference type="InterPro" id="IPR051120">
    <property type="entry name" value="ABC_AA/LPS_Transport"/>
</dbReference>
<dbReference type="CDD" id="cd03219">
    <property type="entry name" value="ABC_Mj1267_LivG_branched"/>
    <property type="match status" value="1"/>
</dbReference>
<dbReference type="SUPFAM" id="SSF52540">
    <property type="entry name" value="P-loop containing nucleoside triphosphate hydrolases"/>
    <property type="match status" value="1"/>
</dbReference>
<gene>
    <name evidence="5" type="ORF">GTK09_12970</name>
</gene>
<dbReference type="PANTHER" id="PTHR45772:SF7">
    <property type="entry name" value="AMINO ACID ABC TRANSPORTER ATP-BINDING PROTEIN"/>
    <property type="match status" value="1"/>
</dbReference>
<comment type="caution">
    <text evidence="5">The sequence shown here is derived from an EMBL/GenBank/DDBJ whole genome shotgun (WGS) entry which is preliminary data.</text>
</comment>
<dbReference type="GO" id="GO:0005886">
    <property type="term" value="C:plasma membrane"/>
    <property type="evidence" value="ECO:0007669"/>
    <property type="project" value="TreeGrafter"/>
</dbReference>
<dbReference type="GO" id="GO:0015808">
    <property type="term" value="P:L-alanine transport"/>
    <property type="evidence" value="ECO:0007669"/>
    <property type="project" value="TreeGrafter"/>
</dbReference>
<feature type="domain" description="ABC transporter" evidence="4">
    <location>
        <begin position="7"/>
        <end position="247"/>
    </location>
</feature>
<dbReference type="PROSITE" id="PS50893">
    <property type="entry name" value="ABC_TRANSPORTER_2"/>
    <property type="match status" value="1"/>
</dbReference>
<dbReference type="GO" id="GO:0042941">
    <property type="term" value="P:D-alanine transmembrane transport"/>
    <property type="evidence" value="ECO:0007669"/>
    <property type="project" value="TreeGrafter"/>
</dbReference>
<dbReference type="InterPro" id="IPR003439">
    <property type="entry name" value="ABC_transporter-like_ATP-bd"/>
</dbReference>
<evidence type="ECO:0000256" key="1">
    <source>
        <dbReference type="ARBA" id="ARBA00022448"/>
    </source>
</evidence>
<proteinExistence type="predicted"/>
<dbReference type="Pfam" id="PF00005">
    <property type="entry name" value="ABC_tran"/>
    <property type="match status" value="1"/>
</dbReference>
<name>A0A6N9T207_9HYPH</name>
<evidence type="ECO:0000256" key="3">
    <source>
        <dbReference type="ARBA" id="ARBA00022840"/>
    </source>
</evidence>
<protein>
    <submittedName>
        <fullName evidence="5">ATP-binding cassette domain-containing protein</fullName>
    </submittedName>
</protein>
<evidence type="ECO:0000313" key="5">
    <source>
        <dbReference type="EMBL" id="NDW05340.1"/>
    </source>
</evidence>